<dbReference type="EMBL" id="CAMAPE010000009">
    <property type="protein sequence ID" value="CAH9074184.1"/>
    <property type="molecule type" value="Genomic_DNA"/>
</dbReference>
<dbReference type="OrthoDB" id="66881at2759"/>
<accession>A0A9P0YSS9</accession>
<keyword evidence="12" id="KW-1185">Reference proteome</keyword>
<dbReference type="Proteomes" id="UP001152484">
    <property type="component" value="Unassembled WGS sequence"/>
</dbReference>
<keyword evidence="10" id="KW-0503">Monooxygenase</keyword>
<dbReference type="InterPro" id="IPR036188">
    <property type="entry name" value="FAD/NAD-bd_sf"/>
</dbReference>
<dbReference type="InterPro" id="IPR020946">
    <property type="entry name" value="Flavin_mOase-like"/>
</dbReference>
<keyword evidence="6" id="KW-0521">NADP</keyword>
<gene>
    <name evidence="11" type="ORF">CEURO_LOCUS5048</name>
</gene>
<dbReference type="GO" id="GO:0004499">
    <property type="term" value="F:N,N-dimethylaniline monooxygenase activity"/>
    <property type="evidence" value="ECO:0007669"/>
    <property type="project" value="InterPro"/>
</dbReference>
<dbReference type="InterPro" id="IPR050982">
    <property type="entry name" value="Auxin_biosynth/cation_transpt"/>
</dbReference>
<proteinExistence type="inferred from homology"/>
<dbReference type="AlphaFoldDB" id="A0A9P0YSS9"/>
<evidence type="ECO:0000256" key="9">
    <source>
        <dbReference type="ARBA" id="ARBA00047707"/>
    </source>
</evidence>
<evidence type="ECO:0000256" key="5">
    <source>
        <dbReference type="ARBA" id="ARBA00022827"/>
    </source>
</evidence>
<evidence type="ECO:0000256" key="8">
    <source>
        <dbReference type="ARBA" id="ARBA00023070"/>
    </source>
</evidence>
<organism evidence="11 12">
    <name type="scientific">Cuscuta europaea</name>
    <name type="common">European dodder</name>
    <dbReference type="NCBI Taxonomy" id="41803"/>
    <lineage>
        <taxon>Eukaryota</taxon>
        <taxon>Viridiplantae</taxon>
        <taxon>Streptophyta</taxon>
        <taxon>Embryophyta</taxon>
        <taxon>Tracheophyta</taxon>
        <taxon>Spermatophyta</taxon>
        <taxon>Magnoliopsida</taxon>
        <taxon>eudicotyledons</taxon>
        <taxon>Gunneridae</taxon>
        <taxon>Pentapetalae</taxon>
        <taxon>asterids</taxon>
        <taxon>lamiids</taxon>
        <taxon>Solanales</taxon>
        <taxon>Convolvulaceae</taxon>
        <taxon>Cuscuteae</taxon>
        <taxon>Cuscuta</taxon>
        <taxon>Cuscuta subgen. Cuscuta</taxon>
    </lineage>
</organism>
<comment type="pathway">
    <text evidence="2">Plant hormone metabolism; auxin biosynthesis.</text>
</comment>
<name>A0A9P0YSS9_CUSEU</name>
<reference evidence="11" key="1">
    <citation type="submission" date="2022-07" db="EMBL/GenBank/DDBJ databases">
        <authorList>
            <person name="Macas J."/>
            <person name="Novak P."/>
            <person name="Neumann P."/>
        </authorList>
    </citation>
    <scope>NUCLEOTIDE SEQUENCE</scope>
</reference>
<protein>
    <recommendedName>
        <fullName evidence="10">Flavin-containing monooxygenase</fullName>
        <ecNumber evidence="10">1.-.-.-</ecNumber>
    </recommendedName>
</protein>
<comment type="cofactor">
    <cofactor evidence="1 10">
        <name>FAD</name>
        <dbReference type="ChEBI" id="CHEBI:57692"/>
    </cofactor>
</comment>
<keyword evidence="8" id="KW-0073">Auxin biosynthesis</keyword>
<dbReference type="PANTHER" id="PTHR43539:SF38">
    <property type="entry name" value="INDOLE-3-PYRUVATE MONOOXYGENASE YUCCA6"/>
    <property type="match status" value="1"/>
</dbReference>
<dbReference type="GO" id="GO:0050660">
    <property type="term" value="F:flavin adenine dinucleotide binding"/>
    <property type="evidence" value="ECO:0007669"/>
    <property type="project" value="InterPro"/>
</dbReference>
<evidence type="ECO:0000256" key="7">
    <source>
        <dbReference type="ARBA" id="ARBA00023002"/>
    </source>
</evidence>
<sequence length="424" mass="46500">MMMGADVGEVECKRSAGRNADPVRGGGSSSSIWVAGAVIVGAGPSGLAVAACLKEKGVPSVVLERCNCIASLWQLRTYDRLRLHLPKHVCHLPFMPFPRSFPAYPSKRLFIRYLEAYAHRFHIRPLFRRTVVSAEYRGGLWRVKAQLQQHEEEEEKEKEEEYVCRWVVVATGENAEAVAPSIQGAEDFGGPMIHTSSYKSGMGFGGKKVLVVGCGNSGMEVCLDLCSHGAAPALAVRGRVHVLPQQMLGKSTFEVGMWLLRWLPPRLADALLLGLSRLLLGDTSRLGLRRPKLGPLQLKHLSGKAPVLDVGALAKIKSGEIKVRPGIKRVVRRHTVEFVDGEEERFDAIIFATGYRSNVSSWLKLPTPPQQEENSAGLYAVGFSNRGLLGAAVESKRIAHHIANSYALLGPRPPTSYPHHCRKP</sequence>
<keyword evidence="5 10" id="KW-0274">FAD</keyword>
<dbReference type="Gene3D" id="3.50.50.60">
    <property type="entry name" value="FAD/NAD(P)-binding domain"/>
    <property type="match status" value="1"/>
</dbReference>
<dbReference type="GO" id="GO:0050661">
    <property type="term" value="F:NADP binding"/>
    <property type="evidence" value="ECO:0007669"/>
    <property type="project" value="InterPro"/>
</dbReference>
<evidence type="ECO:0000256" key="2">
    <source>
        <dbReference type="ARBA" id="ARBA00004814"/>
    </source>
</evidence>
<evidence type="ECO:0000313" key="11">
    <source>
        <dbReference type="EMBL" id="CAH9074184.1"/>
    </source>
</evidence>
<evidence type="ECO:0000256" key="3">
    <source>
        <dbReference type="ARBA" id="ARBA00009183"/>
    </source>
</evidence>
<comment type="similarity">
    <text evidence="3 10">Belongs to the FMO family.</text>
</comment>
<evidence type="ECO:0000256" key="4">
    <source>
        <dbReference type="ARBA" id="ARBA00022630"/>
    </source>
</evidence>
<dbReference type="Pfam" id="PF00743">
    <property type="entry name" value="FMO-like"/>
    <property type="match status" value="1"/>
</dbReference>
<evidence type="ECO:0000256" key="6">
    <source>
        <dbReference type="ARBA" id="ARBA00022857"/>
    </source>
</evidence>
<evidence type="ECO:0000256" key="1">
    <source>
        <dbReference type="ARBA" id="ARBA00001974"/>
    </source>
</evidence>
<dbReference type="SUPFAM" id="SSF51905">
    <property type="entry name" value="FAD/NAD(P)-binding domain"/>
    <property type="match status" value="2"/>
</dbReference>
<dbReference type="GO" id="GO:0009851">
    <property type="term" value="P:auxin biosynthetic process"/>
    <property type="evidence" value="ECO:0007669"/>
    <property type="project" value="UniProtKB-KW"/>
</dbReference>
<dbReference type="PANTHER" id="PTHR43539">
    <property type="entry name" value="FLAVIN-BINDING MONOOXYGENASE-LIKE PROTEIN (AFU_ORTHOLOGUE AFUA_4G09220)"/>
    <property type="match status" value="1"/>
</dbReference>
<evidence type="ECO:0000256" key="10">
    <source>
        <dbReference type="RuleBase" id="RU361177"/>
    </source>
</evidence>
<keyword evidence="4 10" id="KW-0285">Flavoprotein</keyword>
<dbReference type="EC" id="1.-.-.-" evidence="10"/>
<dbReference type="PRINTS" id="PR00469">
    <property type="entry name" value="PNDRDTASEII"/>
</dbReference>
<keyword evidence="7 10" id="KW-0560">Oxidoreductase</keyword>
<dbReference type="GO" id="GO:0103075">
    <property type="term" value="F:indole-3-pyruvate monooxygenase activity"/>
    <property type="evidence" value="ECO:0007669"/>
    <property type="project" value="UniProtKB-EC"/>
</dbReference>
<comment type="caution">
    <text evidence="11">The sequence shown here is derived from an EMBL/GenBank/DDBJ whole genome shotgun (WGS) entry which is preliminary data.</text>
</comment>
<comment type="catalytic activity">
    <reaction evidence="9">
        <text>indole-3-pyruvate + NADPH + O2 + H(+) = (indol-3-yl)acetate + CO2 + NADP(+) + H2O</text>
        <dbReference type="Rhea" id="RHEA:34331"/>
        <dbReference type="ChEBI" id="CHEBI:15377"/>
        <dbReference type="ChEBI" id="CHEBI:15378"/>
        <dbReference type="ChEBI" id="CHEBI:15379"/>
        <dbReference type="ChEBI" id="CHEBI:16526"/>
        <dbReference type="ChEBI" id="CHEBI:17640"/>
        <dbReference type="ChEBI" id="CHEBI:30854"/>
        <dbReference type="ChEBI" id="CHEBI:57783"/>
        <dbReference type="ChEBI" id="CHEBI:58349"/>
        <dbReference type="EC" id="1.14.13.168"/>
    </reaction>
</comment>
<dbReference type="PRINTS" id="PR00368">
    <property type="entry name" value="FADPNR"/>
</dbReference>
<evidence type="ECO:0000313" key="12">
    <source>
        <dbReference type="Proteomes" id="UP001152484"/>
    </source>
</evidence>